<proteinExistence type="predicted"/>
<organism evidence="1 2">
    <name type="scientific">Actinoplanes sandaracinus</name>
    <dbReference type="NCBI Taxonomy" id="3045177"/>
    <lineage>
        <taxon>Bacteria</taxon>
        <taxon>Bacillati</taxon>
        <taxon>Actinomycetota</taxon>
        <taxon>Actinomycetes</taxon>
        <taxon>Micromonosporales</taxon>
        <taxon>Micromonosporaceae</taxon>
        <taxon>Actinoplanes</taxon>
    </lineage>
</organism>
<evidence type="ECO:0000313" key="1">
    <source>
        <dbReference type="EMBL" id="MDI6105884.1"/>
    </source>
</evidence>
<reference evidence="1 2" key="1">
    <citation type="submission" date="2023-05" db="EMBL/GenBank/DDBJ databases">
        <title>Actinoplanes sp. NEAU-A12 genome sequencing.</title>
        <authorList>
            <person name="Wang Z.-S."/>
        </authorList>
    </citation>
    <scope>NUCLEOTIDE SEQUENCE [LARGE SCALE GENOMIC DNA]</scope>
    <source>
        <strain evidence="1 2">NEAU-A12</strain>
    </source>
</reference>
<evidence type="ECO:0000313" key="2">
    <source>
        <dbReference type="Proteomes" id="UP001241758"/>
    </source>
</evidence>
<accession>A0ABT6X1K2</accession>
<keyword evidence="2" id="KW-1185">Reference proteome</keyword>
<protein>
    <submittedName>
        <fullName evidence="1">Uncharacterized protein</fullName>
    </submittedName>
</protein>
<dbReference type="Proteomes" id="UP001241758">
    <property type="component" value="Unassembled WGS sequence"/>
</dbReference>
<dbReference type="RefSeq" id="WP_282767349.1">
    <property type="nucleotide sequence ID" value="NZ_JASCTH010000060.1"/>
</dbReference>
<dbReference type="EMBL" id="JASCTH010000060">
    <property type="protein sequence ID" value="MDI6105884.1"/>
    <property type="molecule type" value="Genomic_DNA"/>
</dbReference>
<sequence length="297" mass="32069">MERYAELDGHAEPAPEDQHIDLTPGEIRLRRLMAAGGVAAVVIGLAVGVPLLTRSEPPAQWNKPDWAEPVFPFQASWLPPGRAEPTVFRSGPDRTLQYYYGDGNVLTAEWIARDPTWDHPKTEEHAAVVGDRPATVRTAPGRIGVLWQLADGRWMKANGSGGWTEQDVLRFAGGLQPGSVPSGPAPFSFAEVPQGLTLQNQTPWSACLATPEKANTVPAPTGLCVSVLEPTFPSEPLPDPQPVTVGGLTAQYQKYPVGGEMRLDLGGRRTLMIRWEGDIRLDRDGIVRFASGITAAG</sequence>
<gene>
    <name evidence="1" type="ORF">QLQ12_45665</name>
</gene>
<name>A0ABT6X1K2_9ACTN</name>
<comment type="caution">
    <text evidence="1">The sequence shown here is derived from an EMBL/GenBank/DDBJ whole genome shotgun (WGS) entry which is preliminary data.</text>
</comment>